<accession>A0A419T9W8</accession>
<gene>
    <name evidence="2" type="ORF">BET03_00065</name>
</gene>
<dbReference type="SUPFAM" id="SSF53146">
    <property type="entry name" value="Nitrogenase accessory factor-like"/>
    <property type="match status" value="1"/>
</dbReference>
<evidence type="ECO:0000313" key="2">
    <source>
        <dbReference type="EMBL" id="RKD34263.1"/>
    </source>
</evidence>
<reference evidence="2 3" key="1">
    <citation type="submission" date="2016-08" db="EMBL/GenBank/DDBJ databases">
        <title>Novel Firmicutes and Novel Genomes.</title>
        <authorList>
            <person name="Poppleton D.I."/>
            <person name="Gribaldo S."/>
        </authorList>
    </citation>
    <scope>NUCLEOTIDE SEQUENCE [LARGE SCALE GENOMIC DNA]</scope>
    <source>
        <strain evidence="2 3">CTT3</strain>
    </source>
</reference>
<dbReference type="EMBL" id="MCIB01000001">
    <property type="protein sequence ID" value="RKD34263.1"/>
    <property type="molecule type" value="Genomic_DNA"/>
</dbReference>
<comment type="caution">
    <text evidence="2">The sequence shown here is derived from an EMBL/GenBank/DDBJ whole genome shotgun (WGS) entry which is preliminary data.</text>
</comment>
<dbReference type="InterPro" id="IPR033913">
    <property type="entry name" value="MTH1175_dom"/>
</dbReference>
<dbReference type="PANTHER" id="PTHR42983">
    <property type="entry name" value="DINITROGENASE IRON-MOLYBDENUM COFACTOR PROTEIN-RELATED"/>
    <property type="match status" value="1"/>
</dbReference>
<dbReference type="RefSeq" id="WP_120165967.1">
    <property type="nucleotide sequence ID" value="NZ_MCIB01000001.1"/>
</dbReference>
<feature type="domain" description="Dinitrogenase iron-molybdenum cofactor biosynthesis" evidence="1">
    <location>
        <begin position="8"/>
        <end position="96"/>
    </location>
</feature>
<evidence type="ECO:0000259" key="1">
    <source>
        <dbReference type="Pfam" id="PF02579"/>
    </source>
</evidence>
<organism evidence="2 3">
    <name type="scientific">Thermohalobacter berrensis</name>
    <dbReference type="NCBI Taxonomy" id="99594"/>
    <lineage>
        <taxon>Bacteria</taxon>
        <taxon>Bacillati</taxon>
        <taxon>Bacillota</taxon>
        <taxon>Tissierellia</taxon>
        <taxon>Tissierellales</taxon>
        <taxon>Thermohalobacteraceae</taxon>
        <taxon>Thermohalobacter</taxon>
    </lineage>
</organism>
<dbReference type="Gene3D" id="3.30.420.130">
    <property type="entry name" value="Dinitrogenase iron-molybdenum cofactor biosynthesis domain"/>
    <property type="match status" value="1"/>
</dbReference>
<dbReference type="Pfam" id="PF02579">
    <property type="entry name" value="Nitro_FeMo-Co"/>
    <property type="match status" value="1"/>
</dbReference>
<dbReference type="InterPro" id="IPR003731">
    <property type="entry name" value="Di-Nase_FeMo-co_biosynth"/>
</dbReference>
<protein>
    <submittedName>
        <fullName evidence="2">Dinitrogenase iron-molybdenum cofactor</fullName>
    </submittedName>
</protein>
<dbReference type="CDD" id="cd00851">
    <property type="entry name" value="MTH1175"/>
    <property type="match status" value="1"/>
</dbReference>
<proteinExistence type="predicted"/>
<dbReference type="Proteomes" id="UP000284177">
    <property type="component" value="Unassembled WGS sequence"/>
</dbReference>
<dbReference type="InterPro" id="IPR036105">
    <property type="entry name" value="DiNase_FeMo-co_biosyn_sf"/>
</dbReference>
<sequence length="118" mass="12928">MKVAVAVDGKIVSQHFGHCEGFEIFHIKDKKISNRIFLKNPGHRPGFLPKFLSEKAVDLVISGGMGSTAQMLFNQNGVEVITGARGNVDDVIDSFINGQLESTDEVCDKHEHSEECGK</sequence>
<name>A0A419T9W8_9FIRM</name>
<dbReference type="AlphaFoldDB" id="A0A419T9W8"/>
<dbReference type="PANTHER" id="PTHR42983:SF1">
    <property type="entry name" value="IRON-MOLYBDENUM PROTEIN"/>
    <property type="match status" value="1"/>
</dbReference>
<dbReference type="OrthoDB" id="280278at2"/>
<evidence type="ECO:0000313" key="3">
    <source>
        <dbReference type="Proteomes" id="UP000284177"/>
    </source>
</evidence>
<keyword evidence="3" id="KW-1185">Reference proteome</keyword>